<sequence>MSKKILQVEQLNVTIPGKVLIHQLSFDVYSGTLLCLTGDNGVGKTTLIKYLLQAAKDTISFQKEIRFNINFDDIQLVPQFRDIDDEFPLSVKDFIVLNLTRQWLPWLIKSENEQLQKIINLTNLNDIKNRALGRASGGEKQRVYLAQALMTHPKLLILDESTSNLDYESRIDLLKLVKKIIAQEQLTVIFITHDPELVQMFGDFELNINNGHGELSNLRLTTKGGKHA</sequence>
<keyword evidence="4 6" id="KW-0067">ATP-binding</keyword>
<dbReference type="SUPFAM" id="SSF52540">
    <property type="entry name" value="P-loop containing nucleoside triphosphate hydrolases"/>
    <property type="match status" value="1"/>
</dbReference>
<keyword evidence="3" id="KW-0547">Nucleotide-binding</keyword>
<reference evidence="6 7" key="1">
    <citation type="submission" date="2019-01" db="EMBL/GenBank/DDBJ databases">
        <title>Leuconostoc litchii sp. nov., a novel lactic acid bacterium isolated from lychee.</title>
        <authorList>
            <person name="Wang L.-T."/>
        </authorList>
    </citation>
    <scope>NUCLEOTIDE SEQUENCE [LARGE SCALE GENOMIC DNA]</scope>
    <source>
        <strain evidence="6 7">MB7</strain>
    </source>
</reference>
<evidence type="ECO:0000256" key="1">
    <source>
        <dbReference type="ARBA" id="ARBA00005417"/>
    </source>
</evidence>
<dbReference type="InterPro" id="IPR003439">
    <property type="entry name" value="ABC_transporter-like_ATP-bd"/>
</dbReference>
<dbReference type="AlphaFoldDB" id="A0A6P2CSB8"/>
<comment type="caution">
    <text evidence="6">The sequence shown here is derived from an EMBL/GenBank/DDBJ whole genome shotgun (WGS) entry which is preliminary data.</text>
</comment>
<keyword evidence="2" id="KW-0813">Transport</keyword>
<dbReference type="SMART" id="SM00382">
    <property type="entry name" value="AAA"/>
    <property type="match status" value="1"/>
</dbReference>
<organism evidence="6 7">
    <name type="scientific">Leuconostoc litchii</name>
    <dbReference type="NCBI Taxonomy" id="1981069"/>
    <lineage>
        <taxon>Bacteria</taxon>
        <taxon>Bacillati</taxon>
        <taxon>Bacillota</taxon>
        <taxon>Bacilli</taxon>
        <taxon>Lactobacillales</taxon>
        <taxon>Lactobacillaceae</taxon>
        <taxon>Leuconostoc</taxon>
    </lineage>
</organism>
<feature type="domain" description="ABC transporter" evidence="5">
    <location>
        <begin position="6"/>
        <end position="228"/>
    </location>
</feature>
<evidence type="ECO:0000256" key="3">
    <source>
        <dbReference type="ARBA" id="ARBA00022741"/>
    </source>
</evidence>
<dbReference type="EMBL" id="SDGY01000001">
    <property type="protein sequence ID" value="TYC47139.1"/>
    <property type="molecule type" value="Genomic_DNA"/>
</dbReference>
<dbReference type="Proteomes" id="UP000442244">
    <property type="component" value="Unassembled WGS sequence"/>
</dbReference>
<evidence type="ECO:0000256" key="4">
    <source>
        <dbReference type="ARBA" id="ARBA00022840"/>
    </source>
</evidence>
<comment type="similarity">
    <text evidence="1">Belongs to the ABC transporter superfamily.</text>
</comment>
<accession>A0A6P2CSB8</accession>
<name>A0A6P2CSB8_9LACO</name>
<keyword evidence="7" id="KW-1185">Reference proteome</keyword>
<evidence type="ECO:0000313" key="7">
    <source>
        <dbReference type="Proteomes" id="UP000442244"/>
    </source>
</evidence>
<dbReference type="PANTHER" id="PTHR42734">
    <property type="entry name" value="METAL TRANSPORT SYSTEM ATP-BINDING PROTEIN TM_0124-RELATED"/>
    <property type="match status" value="1"/>
</dbReference>
<proteinExistence type="inferred from homology"/>
<dbReference type="PROSITE" id="PS50893">
    <property type="entry name" value="ABC_TRANSPORTER_2"/>
    <property type="match status" value="1"/>
</dbReference>
<dbReference type="Gene3D" id="3.40.50.300">
    <property type="entry name" value="P-loop containing nucleotide triphosphate hydrolases"/>
    <property type="match status" value="1"/>
</dbReference>
<evidence type="ECO:0000313" key="6">
    <source>
        <dbReference type="EMBL" id="TYC47139.1"/>
    </source>
</evidence>
<dbReference type="GO" id="GO:0016887">
    <property type="term" value="F:ATP hydrolysis activity"/>
    <property type="evidence" value="ECO:0007669"/>
    <property type="project" value="InterPro"/>
</dbReference>
<evidence type="ECO:0000256" key="2">
    <source>
        <dbReference type="ARBA" id="ARBA00022448"/>
    </source>
</evidence>
<dbReference type="Pfam" id="PF00005">
    <property type="entry name" value="ABC_tran"/>
    <property type="match status" value="1"/>
</dbReference>
<dbReference type="RefSeq" id="WP_148605720.1">
    <property type="nucleotide sequence ID" value="NZ_BSUV01000001.1"/>
</dbReference>
<gene>
    <name evidence="6" type="ORF">ESZ47_03115</name>
</gene>
<dbReference type="InterPro" id="IPR003593">
    <property type="entry name" value="AAA+_ATPase"/>
</dbReference>
<dbReference type="GO" id="GO:0005524">
    <property type="term" value="F:ATP binding"/>
    <property type="evidence" value="ECO:0007669"/>
    <property type="project" value="UniProtKB-KW"/>
</dbReference>
<evidence type="ECO:0000259" key="5">
    <source>
        <dbReference type="PROSITE" id="PS50893"/>
    </source>
</evidence>
<dbReference type="OrthoDB" id="9806726at2"/>
<dbReference type="InterPro" id="IPR050153">
    <property type="entry name" value="Metal_Ion_Import_ABC"/>
</dbReference>
<dbReference type="InterPro" id="IPR027417">
    <property type="entry name" value="P-loop_NTPase"/>
</dbReference>
<protein>
    <submittedName>
        <fullName evidence="6">ATP-binding cassette domain-containing protein</fullName>
    </submittedName>
</protein>
<dbReference type="PANTHER" id="PTHR42734:SF17">
    <property type="entry name" value="METAL TRANSPORT SYSTEM ATP-BINDING PROTEIN TM_0124-RELATED"/>
    <property type="match status" value="1"/>
</dbReference>